<gene>
    <name evidence="1" type="ORF">CLV71_11041</name>
</gene>
<dbReference type="Proteomes" id="UP000294927">
    <property type="component" value="Unassembled WGS sequence"/>
</dbReference>
<sequence>MDLENPVVKLCAQGMQAESEGRGDDARALFSEAWDAATDDYEACVAAHYLARHQNTPEDTLRWNQECLERADRVGDERVRGFYPSLHLNIARAHEELGSPEKARTHFQHAAECLDDAPAGPYREGIRFAVAAGLRTSGLLRSKALPELLDRLCARADLTALGLLLPPYLGDLGTPQDRIVLLTALQMVHANRSLPEEEQTVLRRAIDDLT</sequence>
<comment type="caution">
    <text evidence="1">The sequence shown here is derived from an EMBL/GenBank/DDBJ whole genome shotgun (WGS) entry which is preliminary data.</text>
</comment>
<dbReference type="SUPFAM" id="SSF48452">
    <property type="entry name" value="TPR-like"/>
    <property type="match status" value="1"/>
</dbReference>
<protein>
    <recommendedName>
        <fullName evidence="3">Tetratricopeptide repeat protein</fullName>
    </recommendedName>
</protein>
<dbReference type="OrthoDB" id="8450665at2"/>
<accession>A0A4V3FSB7</accession>
<evidence type="ECO:0000313" key="1">
    <source>
        <dbReference type="EMBL" id="TDV46861.1"/>
    </source>
</evidence>
<organism evidence="1 2">
    <name type="scientific">Actinophytocola oryzae</name>
    <dbReference type="NCBI Taxonomy" id="502181"/>
    <lineage>
        <taxon>Bacteria</taxon>
        <taxon>Bacillati</taxon>
        <taxon>Actinomycetota</taxon>
        <taxon>Actinomycetes</taxon>
        <taxon>Pseudonocardiales</taxon>
        <taxon>Pseudonocardiaceae</taxon>
    </lineage>
</organism>
<evidence type="ECO:0008006" key="3">
    <source>
        <dbReference type="Google" id="ProtNLM"/>
    </source>
</evidence>
<evidence type="ECO:0000313" key="2">
    <source>
        <dbReference type="Proteomes" id="UP000294927"/>
    </source>
</evidence>
<keyword evidence="2" id="KW-1185">Reference proteome</keyword>
<dbReference type="EMBL" id="SOCP01000010">
    <property type="protein sequence ID" value="TDV46861.1"/>
    <property type="molecule type" value="Genomic_DNA"/>
</dbReference>
<reference evidence="1 2" key="1">
    <citation type="submission" date="2019-03" db="EMBL/GenBank/DDBJ databases">
        <title>Genomic Encyclopedia of Archaeal and Bacterial Type Strains, Phase II (KMG-II): from individual species to whole genera.</title>
        <authorList>
            <person name="Goeker M."/>
        </authorList>
    </citation>
    <scope>NUCLEOTIDE SEQUENCE [LARGE SCALE GENOMIC DNA]</scope>
    <source>
        <strain evidence="1 2">DSM 45499</strain>
    </source>
</reference>
<dbReference type="AlphaFoldDB" id="A0A4V3FSB7"/>
<proteinExistence type="predicted"/>
<dbReference type="Gene3D" id="1.25.40.10">
    <property type="entry name" value="Tetratricopeptide repeat domain"/>
    <property type="match status" value="1"/>
</dbReference>
<name>A0A4V3FSB7_9PSEU</name>
<dbReference type="RefSeq" id="WP_133905389.1">
    <property type="nucleotide sequence ID" value="NZ_SOCP01000010.1"/>
</dbReference>
<dbReference type="InterPro" id="IPR011990">
    <property type="entry name" value="TPR-like_helical_dom_sf"/>
</dbReference>